<dbReference type="EMBL" id="JAFELM010000012">
    <property type="protein sequence ID" value="MBM6616427.1"/>
    <property type="molecule type" value="Genomic_DNA"/>
</dbReference>
<dbReference type="PANTHER" id="PTHR36437">
    <property type="entry name" value="GLYOXALASE/BLEOMYCIN RESISTANCE PROTEIN/DIOXYGENASE"/>
    <property type="match status" value="1"/>
</dbReference>
<dbReference type="SUPFAM" id="SSF54593">
    <property type="entry name" value="Glyoxalase/Bleomycin resistance protein/Dihydroxybiphenyl dioxygenase"/>
    <property type="match status" value="1"/>
</dbReference>
<dbReference type="PROSITE" id="PS51819">
    <property type="entry name" value="VOC"/>
    <property type="match status" value="1"/>
</dbReference>
<dbReference type="Proteomes" id="UP001518925">
    <property type="component" value="Unassembled WGS sequence"/>
</dbReference>
<dbReference type="PANTHER" id="PTHR36437:SF2">
    <property type="entry name" value="GLYOXALASE_BLEOMYCIN RESISTANCE PROTEIN_DIOXYGENASE"/>
    <property type="match status" value="1"/>
</dbReference>
<evidence type="ECO:0000313" key="2">
    <source>
        <dbReference type="EMBL" id="MBM6616427.1"/>
    </source>
</evidence>
<feature type="domain" description="VOC" evidence="1">
    <location>
        <begin position="7"/>
        <end position="116"/>
    </location>
</feature>
<evidence type="ECO:0000313" key="3">
    <source>
        <dbReference type="Proteomes" id="UP001518925"/>
    </source>
</evidence>
<dbReference type="Pfam" id="PF00903">
    <property type="entry name" value="Glyoxalase"/>
    <property type="match status" value="1"/>
</dbReference>
<dbReference type="InterPro" id="IPR029068">
    <property type="entry name" value="Glyas_Bleomycin-R_OHBP_Dase"/>
</dbReference>
<keyword evidence="3" id="KW-1185">Reference proteome</keyword>
<organism evidence="2 3">
    <name type="scientific">Bacillus suaedaesalsae</name>
    <dbReference type="NCBI Taxonomy" id="2810349"/>
    <lineage>
        <taxon>Bacteria</taxon>
        <taxon>Bacillati</taxon>
        <taxon>Bacillota</taxon>
        <taxon>Bacilli</taxon>
        <taxon>Bacillales</taxon>
        <taxon>Bacillaceae</taxon>
        <taxon>Bacillus</taxon>
    </lineage>
</organism>
<protein>
    <submittedName>
        <fullName evidence="2">VOC family protein</fullName>
    </submittedName>
</protein>
<dbReference type="InterPro" id="IPR004360">
    <property type="entry name" value="Glyas_Fos-R_dOase_dom"/>
</dbReference>
<dbReference type="RefSeq" id="WP_204201813.1">
    <property type="nucleotide sequence ID" value="NZ_JAFELM010000012.1"/>
</dbReference>
<sequence>MSELFKRIDTVFLKVIDFDKAIDWYCTVLDFTLRWKDEKGGYAALNIGETPLTLVRSSDKAKGTNVTFNFFSPDIEAVHHHLRKHDVQVEPIHDEAGVKWFAFDDLEGNPLAVCSFKE</sequence>
<evidence type="ECO:0000259" key="1">
    <source>
        <dbReference type="PROSITE" id="PS51819"/>
    </source>
</evidence>
<comment type="caution">
    <text evidence="2">The sequence shown here is derived from an EMBL/GenBank/DDBJ whole genome shotgun (WGS) entry which is preliminary data.</text>
</comment>
<reference evidence="2 3" key="1">
    <citation type="submission" date="2021-02" db="EMBL/GenBank/DDBJ databases">
        <title>Bacillus sp. RD4P76, an endophyte from a halophyte.</title>
        <authorList>
            <person name="Sun J.-Q."/>
        </authorList>
    </citation>
    <scope>NUCLEOTIDE SEQUENCE [LARGE SCALE GENOMIC DNA]</scope>
    <source>
        <strain evidence="2 3">RD4P76</strain>
    </source>
</reference>
<gene>
    <name evidence="2" type="ORF">JR050_01860</name>
</gene>
<proteinExistence type="predicted"/>
<dbReference type="InterPro" id="IPR037523">
    <property type="entry name" value="VOC_core"/>
</dbReference>
<dbReference type="Gene3D" id="3.10.180.10">
    <property type="entry name" value="2,3-Dihydroxybiphenyl 1,2-Dioxygenase, domain 1"/>
    <property type="match status" value="1"/>
</dbReference>
<name>A0ABS2DD93_9BACI</name>
<accession>A0ABS2DD93</accession>